<dbReference type="PROSITE" id="PS51892">
    <property type="entry name" value="SUBTILASE"/>
    <property type="match status" value="1"/>
</dbReference>
<dbReference type="Gene3D" id="2.60.120.380">
    <property type="match status" value="1"/>
</dbReference>
<evidence type="ECO:0000256" key="5">
    <source>
        <dbReference type="ARBA" id="ARBA00022825"/>
    </source>
</evidence>
<evidence type="ECO:0000256" key="1">
    <source>
        <dbReference type="ARBA" id="ARBA00011073"/>
    </source>
</evidence>
<protein>
    <submittedName>
        <fullName evidence="9">Por secretion system C-terminal sorting domain-containing protein</fullName>
    </submittedName>
</protein>
<organism evidence="9 10">
    <name type="scientific">Moheibacter sediminis</name>
    <dbReference type="NCBI Taxonomy" id="1434700"/>
    <lineage>
        <taxon>Bacteria</taxon>
        <taxon>Pseudomonadati</taxon>
        <taxon>Bacteroidota</taxon>
        <taxon>Flavobacteriia</taxon>
        <taxon>Flavobacteriales</taxon>
        <taxon>Weeksellaceae</taxon>
        <taxon>Moheibacter</taxon>
    </lineage>
</organism>
<dbReference type="EMBL" id="FWXS01000007">
    <property type="protein sequence ID" value="SMC76348.1"/>
    <property type="molecule type" value="Genomic_DNA"/>
</dbReference>
<dbReference type="InterPro" id="IPR008979">
    <property type="entry name" value="Galactose-bd-like_sf"/>
</dbReference>
<comment type="similarity">
    <text evidence="1 6">Belongs to the peptidase S8 family.</text>
</comment>
<dbReference type="InterPro" id="IPR000209">
    <property type="entry name" value="Peptidase_S8/S53_dom"/>
</dbReference>
<dbReference type="InterPro" id="IPR036852">
    <property type="entry name" value="Peptidase_S8/S53_dom_sf"/>
</dbReference>
<keyword evidence="5" id="KW-0720">Serine protease</keyword>
<dbReference type="InterPro" id="IPR026444">
    <property type="entry name" value="Secre_tail"/>
</dbReference>
<dbReference type="PANTHER" id="PTHR43399:SF4">
    <property type="entry name" value="CELL WALL-ASSOCIATED PROTEASE"/>
    <property type="match status" value="1"/>
</dbReference>
<dbReference type="Proteomes" id="UP000192393">
    <property type="component" value="Unassembled WGS sequence"/>
</dbReference>
<dbReference type="InterPro" id="IPR023828">
    <property type="entry name" value="Peptidase_S8_Ser-AS"/>
</dbReference>
<evidence type="ECO:0000259" key="8">
    <source>
        <dbReference type="Pfam" id="PF00082"/>
    </source>
</evidence>
<evidence type="ECO:0000256" key="3">
    <source>
        <dbReference type="ARBA" id="ARBA00022729"/>
    </source>
</evidence>
<feature type="signal peptide" evidence="7">
    <location>
        <begin position="1"/>
        <end position="18"/>
    </location>
</feature>
<dbReference type="Pfam" id="PF00082">
    <property type="entry name" value="Peptidase_S8"/>
    <property type="match status" value="1"/>
</dbReference>
<feature type="domain" description="Peptidase S8/S53" evidence="8">
    <location>
        <begin position="134"/>
        <end position="427"/>
    </location>
</feature>
<comment type="caution">
    <text evidence="6">Lacks conserved residue(s) required for the propagation of feature annotation.</text>
</comment>
<evidence type="ECO:0000256" key="4">
    <source>
        <dbReference type="ARBA" id="ARBA00022801"/>
    </source>
</evidence>
<reference evidence="9 10" key="1">
    <citation type="submission" date="2017-04" db="EMBL/GenBank/DDBJ databases">
        <authorList>
            <person name="Afonso C.L."/>
            <person name="Miller P.J."/>
            <person name="Scott M.A."/>
            <person name="Spackman E."/>
            <person name="Goraichik I."/>
            <person name="Dimitrov K.M."/>
            <person name="Suarez D.L."/>
            <person name="Swayne D.E."/>
        </authorList>
    </citation>
    <scope>NUCLEOTIDE SEQUENCE [LARGE SCALE GENOMIC DNA]</scope>
    <source>
        <strain evidence="9 10">CGMCC 1.12708</strain>
    </source>
</reference>
<dbReference type="STRING" id="1434700.SAMN06296427_107132"/>
<dbReference type="NCBIfam" id="TIGR04183">
    <property type="entry name" value="Por_Secre_tail"/>
    <property type="match status" value="1"/>
</dbReference>
<keyword evidence="3 7" id="KW-0732">Signal</keyword>
<dbReference type="SUPFAM" id="SSF49785">
    <property type="entry name" value="Galactose-binding domain-like"/>
    <property type="match status" value="1"/>
</dbReference>
<dbReference type="AlphaFoldDB" id="A0A1W2BUW6"/>
<sequence>MKLKFTLLVLNLSILIIAQENINSSALERISSEFNLKHQKELAEFNQNYNFEKDQNHDLADYFAGYSLGAPLFYHTNDSRQAIATNTDFLYNNSIPGVQVTGNGMKIFMWEINNAWISHNDFVNRIINVQSGTVASHATGVAGVLIGSGNGISGGNTSRGMAYEATLNNYTTAGNIGEMSTESSNPGNADYMISNHSYGTLAGWYFNTNNSQWYWYGNESIYSATEGYNFGYYGQADSDFDNIAYNAPQHTIVKSASNDRGEGPEGTLAEHWSYDSNFQLVKFYNVARPKDCGQTGFDCIPTSSLAKNIITVGSVQPLTGRYIQPSDVLIASDSSFGPADDGRIKPDIVAVGVNVYTANSGSDNQYGSFNGTSFSSPAVTGNIVLLQQLYEEKYGSNLRSDLTKALVIHTANETGDAPGPDYKFGWGLMDSAKAAELIIGKDETSILQNQTLNNGQTYNFSVRGIENEPLKVTIVWLDPAATVGAGHNDRTAKLINDLDLRISDGLVEYQPWKLDVNNPSAAATRGDNVVDNVEQIVIDNSIEGLNYEISVSHKGNLQNGSQVFAIVISGAVFCPSSTIWNGSTWSNGSPDLNKKAIIDGGLTLESNFEACELEVTTNGSLEIPSGFNFTVNGRIINKASPEDFVVASGGNLIQNENVGNIGEITVQRESQDMVRLDYTLWSSPVTGHHLQDFSPQTLPNRIYTYETTTATEATNGGYVVVPDVTANFENGKGYLFRAPNTWGTTPAPYAGEFVGVPFNGNVTLPVYPTKYTSVGNPYPSNIDAELFMAENTTVSTLYFWNNTGQAGMNYATYTTLGGSPAGGGSQTPSNFISVGQGFLIESSSASVTFNNEMRVSDATIFFKENTVEKHRFWLSLNDELNQNFNNILVGYMNGATQGIDNQIDGKQFGYEGSALYSIISEEKFVIQGRALPFETSDVVALGFTAAQAGKFNISLSNFDGFFAEGEVNVYLKDKDLNITHNLMESDYNFESIAGESNKRFEIIYQPDEVMGTGNLTEASVQIYKNHQNIVVESKNEKILSVELYDLSGRNIHTNNKVNANSYQIKSASKGVLIIKVQTQNGEIINRKIILK</sequence>
<dbReference type="Gene3D" id="3.40.50.200">
    <property type="entry name" value="Peptidase S8/S53 domain"/>
    <property type="match status" value="1"/>
</dbReference>
<evidence type="ECO:0000256" key="6">
    <source>
        <dbReference type="PROSITE-ProRule" id="PRU01240"/>
    </source>
</evidence>
<dbReference type="PROSITE" id="PS00138">
    <property type="entry name" value="SUBTILASE_SER"/>
    <property type="match status" value="1"/>
</dbReference>
<dbReference type="SUPFAM" id="SSF52743">
    <property type="entry name" value="Subtilisin-like"/>
    <property type="match status" value="1"/>
</dbReference>
<dbReference type="OrthoDB" id="1652165at2"/>
<dbReference type="PANTHER" id="PTHR43399">
    <property type="entry name" value="SUBTILISIN-RELATED"/>
    <property type="match status" value="1"/>
</dbReference>
<dbReference type="NCBIfam" id="NF033708">
    <property type="entry name" value="T9SS_Cterm_ChiA"/>
    <property type="match status" value="1"/>
</dbReference>
<evidence type="ECO:0000313" key="10">
    <source>
        <dbReference type="Proteomes" id="UP000192393"/>
    </source>
</evidence>
<gene>
    <name evidence="9" type="ORF">SAMN06296427_107132</name>
</gene>
<keyword evidence="4" id="KW-0378">Hydrolase</keyword>
<dbReference type="InterPro" id="IPR051048">
    <property type="entry name" value="Peptidase_S8/S53_subtilisin"/>
</dbReference>
<dbReference type="GO" id="GO:0004252">
    <property type="term" value="F:serine-type endopeptidase activity"/>
    <property type="evidence" value="ECO:0007669"/>
    <property type="project" value="InterPro"/>
</dbReference>
<keyword evidence="10" id="KW-1185">Reference proteome</keyword>
<evidence type="ECO:0000256" key="7">
    <source>
        <dbReference type="SAM" id="SignalP"/>
    </source>
</evidence>
<dbReference type="GO" id="GO:0006508">
    <property type="term" value="P:proteolysis"/>
    <property type="evidence" value="ECO:0007669"/>
    <property type="project" value="UniProtKB-KW"/>
</dbReference>
<keyword evidence="2" id="KW-0645">Protease</keyword>
<name>A0A1W2BUW6_9FLAO</name>
<feature type="chain" id="PRO_5013207160" evidence="7">
    <location>
        <begin position="19"/>
        <end position="1091"/>
    </location>
</feature>
<evidence type="ECO:0000256" key="2">
    <source>
        <dbReference type="ARBA" id="ARBA00022670"/>
    </source>
</evidence>
<accession>A0A1W2BUW6</accession>
<evidence type="ECO:0000313" key="9">
    <source>
        <dbReference type="EMBL" id="SMC76348.1"/>
    </source>
</evidence>
<proteinExistence type="inferred from homology"/>
<dbReference type="RefSeq" id="WP_084017811.1">
    <property type="nucleotide sequence ID" value="NZ_FWXS01000007.1"/>
</dbReference>